<keyword evidence="2" id="KW-1185">Reference proteome</keyword>
<accession>A0A2S1GLT9</accession>
<dbReference type="EMBL" id="MH059636">
    <property type="protein sequence ID" value="AWD90334.1"/>
    <property type="molecule type" value="Genomic_DNA"/>
</dbReference>
<dbReference type="RefSeq" id="YP_010095133.1">
    <property type="nucleotide sequence ID" value="NC_055743.1"/>
</dbReference>
<name>A0A2S1GLT9_9CAUD</name>
<dbReference type="Proteomes" id="UP000246316">
    <property type="component" value="Segment"/>
</dbReference>
<reference evidence="1" key="1">
    <citation type="submission" date="2018-03" db="EMBL/GenBank/DDBJ databases">
        <title>Phage therapy in agriculture - a green tech approach to combat plant pathogenic bacteria.</title>
        <authorList>
            <person name="Carstens A.B."/>
            <person name="Djurhuus A.M."/>
            <person name="Hansen L.H."/>
        </authorList>
    </citation>
    <scope>NUCLEOTIDE SEQUENCE [LARGE SCALE GENOMIC DNA]</scope>
</reference>
<evidence type="ECO:0000313" key="2">
    <source>
        <dbReference type="Proteomes" id="UP000246316"/>
    </source>
</evidence>
<protein>
    <submittedName>
        <fullName evidence="1">Uncharacterized protein</fullName>
    </submittedName>
</protein>
<sequence>MRLQPILIDVVMSPEAQTLVECWTASQYEPNNFDYMVQYAKAKVALWKKLGLENTMSDAFNFQDGVLAITYYEVKNAN</sequence>
<evidence type="ECO:0000313" key="1">
    <source>
        <dbReference type="EMBL" id="AWD90334.1"/>
    </source>
</evidence>
<dbReference type="GeneID" id="65112767"/>
<proteinExistence type="predicted"/>
<dbReference type="KEGG" id="vg:65112767"/>
<organism evidence="1 2">
    <name type="scientific">Erwinia phage Cronus</name>
    <dbReference type="NCBI Taxonomy" id="2163633"/>
    <lineage>
        <taxon>Viruses</taxon>
        <taxon>Duplodnaviria</taxon>
        <taxon>Heunggongvirae</taxon>
        <taxon>Uroviricota</taxon>
        <taxon>Caudoviricetes</taxon>
        <taxon>Pantevenvirales</taxon>
        <taxon>Straboviridae</taxon>
        <taxon>Tevenvirinae</taxon>
        <taxon>Risoevirus</taxon>
        <taxon>Risoevirus cronus</taxon>
        <taxon>Roskildevirus cronus</taxon>
    </lineage>
</organism>